<protein>
    <recommendedName>
        <fullName evidence="6">RNA polymerase sigma factor</fullName>
    </recommendedName>
</protein>
<dbReference type="NCBIfam" id="TIGR02937">
    <property type="entry name" value="sigma70-ECF"/>
    <property type="match status" value="1"/>
</dbReference>
<dbReference type="InterPro" id="IPR013249">
    <property type="entry name" value="RNA_pol_sigma70_r4_t2"/>
</dbReference>
<keyword evidence="10" id="KW-1185">Reference proteome</keyword>
<dbReference type="InterPro" id="IPR036388">
    <property type="entry name" value="WH-like_DNA-bd_sf"/>
</dbReference>
<keyword evidence="3 6" id="KW-0731">Sigma factor</keyword>
<dbReference type="InterPro" id="IPR000838">
    <property type="entry name" value="RNA_pol_sigma70_ECF_CS"/>
</dbReference>
<dbReference type="PANTHER" id="PTHR43133:SF62">
    <property type="entry name" value="RNA POLYMERASE SIGMA FACTOR SIGZ"/>
    <property type="match status" value="1"/>
</dbReference>
<dbReference type="Gene3D" id="1.10.1740.10">
    <property type="match status" value="1"/>
</dbReference>
<dbReference type="Proteomes" id="UP001183390">
    <property type="component" value="Unassembled WGS sequence"/>
</dbReference>
<dbReference type="PROSITE" id="PS01063">
    <property type="entry name" value="SIGMA70_ECF"/>
    <property type="match status" value="1"/>
</dbReference>
<dbReference type="Pfam" id="PF08281">
    <property type="entry name" value="Sigma70_r4_2"/>
    <property type="match status" value="1"/>
</dbReference>
<dbReference type="SUPFAM" id="SSF88946">
    <property type="entry name" value="Sigma2 domain of RNA polymerase sigma factors"/>
    <property type="match status" value="1"/>
</dbReference>
<proteinExistence type="inferred from homology"/>
<dbReference type="SUPFAM" id="SSF88659">
    <property type="entry name" value="Sigma3 and sigma4 domains of RNA polymerase sigma factors"/>
    <property type="match status" value="1"/>
</dbReference>
<accession>A0ABU2MAV6</accession>
<evidence type="ECO:0000256" key="5">
    <source>
        <dbReference type="ARBA" id="ARBA00023163"/>
    </source>
</evidence>
<evidence type="ECO:0000259" key="7">
    <source>
        <dbReference type="Pfam" id="PF04542"/>
    </source>
</evidence>
<dbReference type="InterPro" id="IPR014284">
    <property type="entry name" value="RNA_pol_sigma-70_dom"/>
</dbReference>
<dbReference type="EMBL" id="JAVREP010000009">
    <property type="protein sequence ID" value="MDT0329813.1"/>
    <property type="molecule type" value="Genomic_DNA"/>
</dbReference>
<comment type="similarity">
    <text evidence="1 6">Belongs to the sigma-70 factor family. ECF subfamily.</text>
</comment>
<keyword evidence="2 6" id="KW-0805">Transcription regulation</keyword>
<evidence type="ECO:0000256" key="6">
    <source>
        <dbReference type="RuleBase" id="RU000716"/>
    </source>
</evidence>
<dbReference type="InterPro" id="IPR039425">
    <property type="entry name" value="RNA_pol_sigma-70-like"/>
</dbReference>
<gene>
    <name evidence="9" type="ORF">RM479_15475</name>
</gene>
<evidence type="ECO:0000256" key="4">
    <source>
        <dbReference type="ARBA" id="ARBA00023125"/>
    </source>
</evidence>
<comment type="caution">
    <text evidence="9">The sequence shown here is derived from an EMBL/GenBank/DDBJ whole genome shotgun (WGS) entry which is preliminary data.</text>
</comment>
<dbReference type="Pfam" id="PF04542">
    <property type="entry name" value="Sigma70_r2"/>
    <property type="match status" value="1"/>
</dbReference>
<name>A0ABU2MAV6_9ACTN</name>
<dbReference type="Gene3D" id="1.10.10.10">
    <property type="entry name" value="Winged helix-like DNA-binding domain superfamily/Winged helix DNA-binding domain"/>
    <property type="match status" value="1"/>
</dbReference>
<dbReference type="InterPro" id="IPR013324">
    <property type="entry name" value="RNA_pol_sigma_r3/r4-like"/>
</dbReference>
<dbReference type="RefSeq" id="WP_311512424.1">
    <property type="nucleotide sequence ID" value="NZ_JAVREP010000009.1"/>
</dbReference>
<feature type="domain" description="RNA polymerase sigma factor 70 region 4 type 2" evidence="8">
    <location>
        <begin position="124"/>
        <end position="175"/>
    </location>
</feature>
<dbReference type="InterPro" id="IPR013325">
    <property type="entry name" value="RNA_pol_sigma_r2"/>
</dbReference>
<reference evidence="10" key="1">
    <citation type="submission" date="2023-07" db="EMBL/GenBank/DDBJ databases">
        <title>30 novel species of actinomycetes from the DSMZ collection.</title>
        <authorList>
            <person name="Nouioui I."/>
        </authorList>
    </citation>
    <scope>NUCLEOTIDE SEQUENCE [LARGE SCALE GENOMIC DNA]</scope>
    <source>
        <strain evidence="10">DSM 44743</strain>
    </source>
</reference>
<evidence type="ECO:0000259" key="8">
    <source>
        <dbReference type="Pfam" id="PF08281"/>
    </source>
</evidence>
<evidence type="ECO:0000256" key="2">
    <source>
        <dbReference type="ARBA" id="ARBA00023015"/>
    </source>
</evidence>
<evidence type="ECO:0000256" key="3">
    <source>
        <dbReference type="ARBA" id="ARBA00023082"/>
    </source>
</evidence>
<dbReference type="InterPro" id="IPR007627">
    <property type="entry name" value="RNA_pol_sigma70_r2"/>
</dbReference>
<sequence>MNSNTAELDDDELALAFSTGDQFYLAEAYRRWSPLVYGMARKAFPDTHEAEDITQQVFVSAWRGRANYDPRYGSLAAWLVGITRRRIADRYAAVQRDRRSFSAIVAQPYQTWVDEEHRLALRLTLQSELARMNEPCRSILRLAFFEGCTHSQIASVLSLPLGTVKSHIKRGLRLLRARLEEVEGGTP</sequence>
<evidence type="ECO:0000256" key="1">
    <source>
        <dbReference type="ARBA" id="ARBA00010641"/>
    </source>
</evidence>
<feature type="domain" description="RNA polymerase sigma-70 region 2" evidence="7">
    <location>
        <begin position="29"/>
        <end position="95"/>
    </location>
</feature>
<evidence type="ECO:0000313" key="9">
    <source>
        <dbReference type="EMBL" id="MDT0329813.1"/>
    </source>
</evidence>
<keyword evidence="4 6" id="KW-0238">DNA-binding</keyword>
<evidence type="ECO:0000313" key="10">
    <source>
        <dbReference type="Proteomes" id="UP001183390"/>
    </source>
</evidence>
<dbReference type="PANTHER" id="PTHR43133">
    <property type="entry name" value="RNA POLYMERASE ECF-TYPE SIGMA FACTO"/>
    <property type="match status" value="1"/>
</dbReference>
<keyword evidence="5 6" id="KW-0804">Transcription</keyword>
<organism evidence="9 10">
    <name type="scientific">Nocardiopsis lambiniae</name>
    <dbReference type="NCBI Taxonomy" id="3075539"/>
    <lineage>
        <taxon>Bacteria</taxon>
        <taxon>Bacillati</taxon>
        <taxon>Actinomycetota</taxon>
        <taxon>Actinomycetes</taxon>
        <taxon>Streptosporangiales</taxon>
        <taxon>Nocardiopsidaceae</taxon>
        <taxon>Nocardiopsis</taxon>
    </lineage>
</organism>